<keyword evidence="1" id="KW-0812">Transmembrane</keyword>
<dbReference type="RefSeq" id="WP_308728250.1">
    <property type="nucleotide sequence ID" value="NZ_JAJEQF010000018.1"/>
</dbReference>
<evidence type="ECO:0000313" key="2">
    <source>
        <dbReference type="EMBL" id="MCC2167708.1"/>
    </source>
</evidence>
<feature type="transmembrane region" description="Helical" evidence="1">
    <location>
        <begin position="94"/>
        <end position="114"/>
    </location>
</feature>
<protein>
    <submittedName>
        <fullName evidence="2">Uncharacterized protein</fullName>
    </submittedName>
</protein>
<feature type="transmembrane region" description="Helical" evidence="1">
    <location>
        <begin position="6"/>
        <end position="23"/>
    </location>
</feature>
<sequence>MTRYLLMGTAAALLFFSILCRFFPGMRLKRLLGETANLSVSPNTILRQCVLKYSSLCELNGGRMNTSVYVEKFLRQLKFGRFSLRFWDRLGGQLLLLSVFADGIGACMGLMGGQTLGNVIWFYLQAFLSLYLYFAVIGMIDTASTAEELKITLADFLENRMSERLAQVKRDNDYLDEQEREVHREVESVGQTAAVRGMQEPRAAESELTELLREFLA</sequence>
<evidence type="ECO:0000313" key="3">
    <source>
        <dbReference type="Proteomes" id="UP001199355"/>
    </source>
</evidence>
<feature type="transmembrane region" description="Helical" evidence="1">
    <location>
        <begin position="120"/>
        <end position="140"/>
    </location>
</feature>
<keyword evidence="1" id="KW-0472">Membrane</keyword>
<reference evidence="2 3" key="1">
    <citation type="submission" date="2021-10" db="EMBL/GenBank/DDBJ databases">
        <title>Anaerobic single-cell dispensing facilitates the cultivation of human gut bacteria.</title>
        <authorList>
            <person name="Afrizal A."/>
        </authorList>
    </citation>
    <scope>NUCLEOTIDE SEQUENCE [LARGE SCALE GENOMIC DNA]</scope>
    <source>
        <strain evidence="2 3">CLA-AA-H244</strain>
    </source>
</reference>
<comment type="caution">
    <text evidence="2">The sequence shown here is derived from an EMBL/GenBank/DDBJ whole genome shotgun (WGS) entry which is preliminary data.</text>
</comment>
<gene>
    <name evidence="2" type="ORF">LKD45_08390</name>
</gene>
<proteinExistence type="predicted"/>
<dbReference type="EMBL" id="JAJEQF010000018">
    <property type="protein sequence ID" value="MCC2167708.1"/>
    <property type="molecule type" value="Genomic_DNA"/>
</dbReference>
<dbReference type="AlphaFoldDB" id="A0AAE3AXP5"/>
<evidence type="ECO:0000256" key="1">
    <source>
        <dbReference type="SAM" id="Phobius"/>
    </source>
</evidence>
<keyword evidence="1" id="KW-1133">Transmembrane helix</keyword>
<organism evidence="2 3">
    <name type="scientific">Gallintestinimicrobium propionicum</name>
    <dbReference type="NCBI Taxonomy" id="2981770"/>
    <lineage>
        <taxon>Bacteria</taxon>
        <taxon>Bacillati</taxon>
        <taxon>Bacillota</taxon>
        <taxon>Clostridia</taxon>
        <taxon>Lachnospirales</taxon>
        <taxon>Lachnospiraceae</taxon>
        <taxon>Gallintestinimicrobium</taxon>
    </lineage>
</organism>
<dbReference type="Proteomes" id="UP001199355">
    <property type="component" value="Unassembled WGS sequence"/>
</dbReference>
<keyword evidence="3" id="KW-1185">Reference proteome</keyword>
<accession>A0AAE3AXP5</accession>
<name>A0AAE3AXP5_9FIRM</name>